<reference evidence="3" key="1">
    <citation type="submission" date="2014-03" db="EMBL/GenBank/DDBJ databases">
        <authorList>
            <person name="Aksoy S."/>
            <person name="Warren W."/>
            <person name="Wilson R.K."/>
        </authorList>
    </citation>
    <scope>NUCLEOTIDE SEQUENCE [LARGE SCALE GENOMIC DNA]</scope>
    <source>
        <strain evidence="3">IAEA</strain>
    </source>
</reference>
<feature type="transmembrane region" description="Helical" evidence="1">
    <location>
        <begin position="12"/>
        <end position="41"/>
    </location>
</feature>
<keyword evidence="1" id="KW-1133">Transmembrane helix</keyword>
<keyword evidence="1" id="KW-0812">Transmembrane</keyword>
<name>A0A1A9Z5S6_GLOPL</name>
<organism evidence="2 3">
    <name type="scientific">Glossina pallidipes</name>
    <name type="common">Tsetse fly</name>
    <dbReference type="NCBI Taxonomy" id="7398"/>
    <lineage>
        <taxon>Eukaryota</taxon>
        <taxon>Metazoa</taxon>
        <taxon>Ecdysozoa</taxon>
        <taxon>Arthropoda</taxon>
        <taxon>Hexapoda</taxon>
        <taxon>Insecta</taxon>
        <taxon>Pterygota</taxon>
        <taxon>Neoptera</taxon>
        <taxon>Endopterygota</taxon>
        <taxon>Diptera</taxon>
        <taxon>Brachycera</taxon>
        <taxon>Muscomorpha</taxon>
        <taxon>Hippoboscoidea</taxon>
        <taxon>Glossinidae</taxon>
        <taxon>Glossina</taxon>
    </lineage>
</organism>
<keyword evidence="3" id="KW-1185">Reference proteome</keyword>
<evidence type="ECO:0000256" key="1">
    <source>
        <dbReference type="SAM" id="Phobius"/>
    </source>
</evidence>
<keyword evidence="1" id="KW-0472">Membrane</keyword>
<proteinExistence type="predicted"/>
<dbReference type="VEuPathDB" id="VectorBase:GPAI004696"/>
<dbReference type="Proteomes" id="UP000092445">
    <property type="component" value="Unassembled WGS sequence"/>
</dbReference>
<evidence type="ECO:0000313" key="3">
    <source>
        <dbReference type="Proteomes" id="UP000092445"/>
    </source>
</evidence>
<dbReference type="EnsemblMetazoa" id="GPAI004696-RA">
    <property type="protein sequence ID" value="GPAI004696-PA"/>
    <property type="gene ID" value="GPAI004696"/>
</dbReference>
<reference evidence="2" key="2">
    <citation type="submission" date="2020-05" db="UniProtKB">
        <authorList>
            <consortium name="EnsemblMetazoa"/>
        </authorList>
    </citation>
    <scope>IDENTIFICATION</scope>
    <source>
        <strain evidence="2">IAEA</strain>
    </source>
</reference>
<sequence length="119" mass="13759">MPQNMSILEEPGHLVIGLILSFDSALHPVLRLMIFLLLFWLRMKAYHLKTSLHFNGCTEVGKVEDEERIGEDTVEYLRRGQIRTLGRERTCCRELLSQPYVTGEYSTDPRRTYGTVMGL</sequence>
<protein>
    <submittedName>
        <fullName evidence="2">Uncharacterized protein</fullName>
    </submittedName>
</protein>
<dbReference type="AlphaFoldDB" id="A0A1A9Z5S6"/>
<accession>A0A1A9Z5S6</accession>
<evidence type="ECO:0000313" key="2">
    <source>
        <dbReference type="EnsemblMetazoa" id="GPAI004696-PA"/>
    </source>
</evidence>